<accession>A0A317VC21</accession>
<dbReference type="Proteomes" id="UP000246702">
    <property type="component" value="Unassembled WGS sequence"/>
</dbReference>
<gene>
    <name evidence="5" type="ORF">BO94DRAFT_560231</name>
</gene>
<dbReference type="AlphaFoldDB" id="A0A317VC21"/>
<feature type="domain" description="O-methyltransferase C-terminal" evidence="4">
    <location>
        <begin position="109"/>
        <end position="281"/>
    </location>
</feature>
<dbReference type="RefSeq" id="XP_025463012.1">
    <property type="nucleotide sequence ID" value="XM_025614133.1"/>
</dbReference>
<dbReference type="InterPro" id="IPR036390">
    <property type="entry name" value="WH_DNA-bd_sf"/>
</dbReference>
<name>A0A317VC21_9EURO</name>
<dbReference type="PANTHER" id="PTHR43712">
    <property type="entry name" value="PUTATIVE (AFU_ORTHOLOGUE AFUA_4G14580)-RELATED"/>
    <property type="match status" value="1"/>
</dbReference>
<dbReference type="InterPro" id="IPR036388">
    <property type="entry name" value="WH-like_DNA-bd_sf"/>
</dbReference>
<evidence type="ECO:0000313" key="5">
    <source>
        <dbReference type="EMBL" id="PWY71776.1"/>
    </source>
</evidence>
<protein>
    <submittedName>
        <fullName evidence="5">S-adenosyl-L-methionine-dependent methyltransferase</fullName>
    </submittedName>
</protein>
<dbReference type="GO" id="GO:0044550">
    <property type="term" value="P:secondary metabolite biosynthetic process"/>
    <property type="evidence" value="ECO:0007669"/>
    <property type="project" value="UniProtKB-ARBA"/>
</dbReference>
<evidence type="ECO:0000313" key="6">
    <source>
        <dbReference type="Proteomes" id="UP000246702"/>
    </source>
</evidence>
<evidence type="ECO:0000256" key="3">
    <source>
        <dbReference type="ARBA" id="ARBA00022691"/>
    </source>
</evidence>
<keyword evidence="1 5" id="KW-0489">Methyltransferase</keyword>
<dbReference type="EMBL" id="MSFK01000035">
    <property type="protein sequence ID" value="PWY71776.1"/>
    <property type="molecule type" value="Genomic_DNA"/>
</dbReference>
<dbReference type="SUPFAM" id="SSF53335">
    <property type="entry name" value="S-adenosyl-L-methionine-dependent methyltransferases"/>
    <property type="match status" value="1"/>
</dbReference>
<proteinExistence type="predicted"/>
<dbReference type="GO" id="GO:0032259">
    <property type="term" value="P:methylation"/>
    <property type="evidence" value="ECO:0007669"/>
    <property type="project" value="UniProtKB-KW"/>
</dbReference>
<sequence>MIAVEGGMLHALASRPGQVCSADQLAHWTHRPRNDIVRALRLLTAVGVCDEAGPQSYRANDKTSVLATKGQIGGLRVSSVPVSGIIPKIEEYFTNRATSTQSAAALASPYAYTYGKPMYDVLREDKEKKTAFDDYMEGRKQERKRRWHHTYPTMSELAAAGALTDSTPITIVDVGDLPETVDPIRGETHSFEPMPYDFFTPQPVQGATIYLLLAVLHNWDDDACRAILKNLAAAMKPGYSRLLISGVLLPEVGAERRLADLDMQMWVLQLAQQRTRNFWDQYNTDQSSIHDVPR</sequence>
<keyword evidence="3" id="KW-0949">S-adenosyl-L-methionine</keyword>
<dbReference type="InterPro" id="IPR016461">
    <property type="entry name" value="COMT-like"/>
</dbReference>
<dbReference type="Gene3D" id="3.40.50.150">
    <property type="entry name" value="Vaccinia Virus protein VP39"/>
    <property type="match status" value="1"/>
</dbReference>
<dbReference type="OrthoDB" id="2410195at2759"/>
<dbReference type="PROSITE" id="PS51683">
    <property type="entry name" value="SAM_OMT_II"/>
    <property type="match status" value="1"/>
</dbReference>
<evidence type="ECO:0000256" key="2">
    <source>
        <dbReference type="ARBA" id="ARBA00022679"/>
    </source>
</evidence>
<comment type="caution">
    <text evidence="5">The sequence shown here is derived from an EMBL/GenBank/DDBJ whole genome shotgun (WGS) entry which is preliminary data.</text>
</comment>
<reference evidence="5 6" key="1">
    <citation type="submission" date="2016-12" db="EMBL/GenBank/DDBJ databases">
        <title>The genomes of Aspergillus section Nigri reveals drivers in fungal speciation.</title>
        <authorList>
            <consortium name="DOE Joint Genome Institute"/>
            <person name="Vesth T.C."/>
            <person name="Nybo J."/>
            <person name="Theobald S."/>
            <person name="Brandl J."/>
            <person name="Frisvad J.C."/>
            <person name="Nielsen K.F."/>
            <person name="Lyhne E.K."/>
            <person name="Kogle M.E."/>
            <person name="Kuo A."/>
            <person name="Riley R."/>
            <person name="Clum A."/>
            <person name="Nolan M."/>
            <person name="Lipzen A."/>
            <person name="Salamov A."/>
            <person name="Henrissat B."/>
            <person name="Wiebenga A."/>
            <person name="De Vries R.P."/>
            <person name="Grigoriev I.V."/>
            <person name="Mortensen U.H."/>
            <person name="Andersen M.R."/>
            <person name="Baker S.E."/>
        </authorList>
    </citation>
    <scope>NUCLEOTIDE SEQUENCE [LARGE SCALE GENOMIC DNA]</scope>
    <source>
        <strain evidence="5 6">CBS 115572</strain>
    </source>
</reference>
<keyword evidence="2 5" id="KW-0808">Transferase</keyword>
<evidence type="ECO:0000259" key="4">
    <source>
        <dbReference type="Pfam" id="PF00891"/>
    </source>
</evidence>
<dbReference type="Pfam" id="PF00891">
    <property type="entry name" value="Methyltransf_2"/>
    <property type="match status" value="1"/>
</dbReference>
<dbReference type="GeneID" id="37116276"/>
<dbReference type="GO" id="GO:0008171">
    <property type="term" value="F:O-methyltransferase activity"/>
    <property type="evidence" value="ECO:0007669"/>
    <property type="project" value="InterPro"/>
</dbReference>
<dbReference type="SUPFAM" id="SSF46785">
    <property type="entry name" value="Winged helix' DNA-binding domain"/>
    <property type="match status" value="1"/>
</dbReference>
<organism evidence="5 6">
    <name type="scientific">Aspergillus sclerotioniger CBS 115572</name>
    <dbReference type="NCBI Taxonomy" id="1450535"/>
    <lineage>
        <taxon>Eukaryota</taxon>
        <taxon>Fungi</taxon>
        <taxon>Dikarya</taxon>
        <taxon>Ascomycota</taxon>
        <taxon>Pezizomycotina</taxon>
        <taxon>Eurotiomycetes</taxon>
        <taxon>Eurotiomycetidae</taxon>
        <taxon>Eurotiales</taxon>
        <taxon>Aspergillaceae</taxon>
        <taxon>Aspergillus</taxon>
        <taxon>Aspergillus subgen. Circumdati</taxon>
    </lineage>
</organism>
<dbReference type="InterPro" id="IPR029063">
    <property type="entry name" value="SAM-dependent_MTases_sf"/>
</dbReference>
<dbReference type="Gene3D" id="1.10.10.10">
    <property type="entry name" value="Winged helix-like DNA-binding domain superfamily/Winged helix DNA-binding domain"/>
    <property type="match status" value="1"/>
</dbReference>
<evidence type="ECO:0000256" key="1">
    <source>
        <dbReference type="ARBA" id="ARBA00022603"/>
    </source>
</evidence>
<keyword evidence="6" id="KW-1185">Reference proteome</keyword>
<dbReference type="InterPro" id="IPR001077">
    <property type="entry name" value="COMT_C"/>
</dbReference>
<dbReference type="PANTHER" id="PTHR43712:SF1">
    <property type="entry name" value="HYPOTHETICAL O-METHYLTRANSFERASE (EUROFUNG)-RELATED"/>
    <property type="match status" value="1"/>
</dbReference>